<dbReference type="GO" id="GO:0005886">
    <property type="term" value="C:plasma membrane"/>
    <property type="evidence" value="ECO:0007669"/>
    <property type="project" value="UniProtKB-ARBA"/>
</dbReference>
<feature type="transmembrane region" description="Helical" evidence="9">
    <location>
        <begin position="373"/>
        <end position="397"/>
    </location>
</feature>
<evidence type="ECO:0000259" key="10">
    <source>
        <dbReference type="PROSITE" id="PS50850"/>
    </source>
</evidence>
<feature type="transmembrane region" description="Helical" evidence="9">
    <location>
        <begin position="279"/>
        <end position="302"/>
    </location>
</feature>
<keyword evidence="4 9" id="KW-0812">Transmembrane</keyword>
<dbReference type="OrthoDB" id="6612291at2759"/>
<evidence type="ECO:0000256" key="5">
    <source>
        <dbReference type="ARBA" id="ARBA00022989"/>
    </source>
</evidence>
<dbReference type="AlphaFoldDB" id="A0A3N4ILC7"/>
<name>A0A3N4ILC7_ASCIM</name>
<dbReference type="InterPro" id="IPR003663">
    <property type="entry name" value="Sugar/inositol_transpt"/>
</dbReference>
<comment type="similarity">
    <text evidence="2 8">Belongs to the major facilitator superfamily. Sugar transporter (TC 2.A.1.1) family.</text>
</comment>
<sequence>MVKFLGIRKPDNVPGSAGPAIVIGIFVAFGGILFGYDTGSINGILGMDYFQKEFATEFQDNGEWKLSSGQTSLVVSILSLGTFFGALTAAPTADVLGRRLGLVASCAIFSVGVALQTAATAIPLFAAGRAIAGFGVGIVSAIVPLYQSESAPKWIRGTIVGAYQLAITIGLLLAACVNQATHEMPTKASYRIPVALQFLWAAILAGGMLALPETPRYLIKKDRYEDALKSLGKLRKLDPNHESVKAELDEIKANYEHELSIAGGTGYADLFKGRNRYRLFVGCGIQVLQQLTGVNFIFYYGTTFFKSTGIKNPFLIGLTTNLVNVVSTVPGMYLVERIGRRQLLLMGAAGMFICQYIVAIVGVTTESDVANKVLIAFVCFYIFFFASSWGPVGWVYTGELYSLKTRAKSLSISTAANWLLNFAIGYATPYLVDEGKGNANLGAKVFFVWGSCCAVCFIFVWFFVYETKGHSLEAIDEMFEESNLKAWNSSKFVSRRVGQDEIEHVDVTEKKNHSEA</sequence>
<evidence type="ECO:0000256" key="9">
    <source>
        <dbReference type="SAM" id="Phobius"/>
    </source>
</evidence>
<dbReference type="GO" id="GO:0005536">
    <property type="term" value="F:D-glucose binding"/>
    <property type="evidence" value="ECO:0007669"/>
    <property type="project" value="UniProtKB-ARBA"/>
</dbReference>
<dbReference type="Pfam" id="PF00083">
    <property type="entry name" value="Sugar_tr"/>
    <property type="match status" value="1"/>
</dbReference>
<evidence type="ECO:0000256" key="3">
    <source>
        <dbReference type="ARBA" id="ARBA00022448"/>
    </source>
</evidence>
<feature type="transmembrane region" description="Helical" evidence="9">
    <location>
        <begin position="409"/>
        <end position="426"/>
    </location>
</feature>
<reference evidence="11 12" key="1">
    <citation type="journal article" date="2018" name="Nat. Ecol. Evol.">
        <title>Pezizomycetes genomes reveal the molecular basis of ectomycorrhizal truffle lifestyle.</title>
        <authorList>
            <person name="Murat C."/>
            <person name="Payen T."/>
            <person name="Noel B."/>
            <person name="Kuo A."/>
            <person name="Morin E."/>
            <person name="Chen J."/>
            <person name="Kohler A."/>
            <person name="Krizsan K."/>
            <person name="Balestrini R."/>
            <person name="Da Silva C."/>
            <person name="Montanini B."/>
            <person name="Hainaut M."/>
            <person name="Levati E."/>
            <person name="Barry K.W."/>
            <person name="Belfiori B."/>
            <person name="Cichocki N."/>
            <person name="Clum A."/>
            <person name="Dockter R.B."/>
            <person name="Fauchery L."/>
            <person name="Guy J."/>
            <person name="Iotti M."/>
            <person name="Le Tacon F."/>
            <person name="Lindquist E.A."/>
            <person name="Lipzen A."/>
            <person name="Malagnac F."/>
            <person name="Mello A."/>
            <person name="Molinier V."/>
            <person name="Miyauchi S."/>
            <person name="Poulain J."/>
            <person name="Riccioni C."/>
            <person name="Rubini A."/>
            <person name="Sitrit Y."/>
            <person name="Splivallo R."/>
            <person name="Traeger S."/>
            <person name="Wang M."/>
            <person name="Zifcakova L."/>
            <person name="Wipf D."/>
            <person name="Zambonelli A."/>
            <person name="Paolocci F."/>
            <person name="Nowrousian M."/>
            <person name="Ottonello S."/>
            <person name="Baldrian P."/>
            <person name="Spatafora J.W."/>
            <person name="Henrissat B."/>
            <person name="Nagy L.G."/>
            <person name="Aury J.M."/>
            <person name="Wincker P."/>
            <person name="Grigoriev I.V."/>
            <person name="Bonfante P."/>
            <person name="Martin F.M."/>
        </authorList>
    </citation>
    <scope>NUCLEOTIDE SEQUENCE [LARGE SCALE GENOMIC DNA]</scope>
    <source>
        <strain evidence="11 12">RN42</strain>
    </source>
</reference>
<organism evidence="11 12">
    <name type="scientific">Ascobolus immersus RN42</name>
    <dbReference type="NCBI Taxonomy" id="1160509"/>
    <lineage>
        <taxon>Eukaryota</taxon>
        <taxon>Fungi</taxon>
        <taxon>Dikarya</taxon>
        <taxon>Ascomycota</taxon>
        <taxon>Pezizomycotina</taxon>
        <taxon>Pezizomycetes</taxon>
        <taxon>Pezizales</taxon>
        <taxon>Ascobolaceae</taxon>
        <taxon>Ascobolus</taxon>
    </lineage>
</organism>
<dbReference type="NCBIfam" id="TIGR00879">
    <property type="entry name" value="SP"/>
    <property type="match status" value="1"/>
</dbReference>
<proteinExistence type="inferred from homology"/>
<keyword evidence="7" id="KW-0325">Glycoprotein</keyword>
<feature type="transmembrane region" description="Helical" evidence="9">
    <location>
        <begin position="342"/>
        <end position="361"/>
    </location>
</feature>
<feature type="transmembrane region" description="Helical" evidence="9">
    <location>
        <begin position="125"/>
        <end position="146"/>
    </location>
</feature>
<dbReference type="Proteomes" id="UP000275078">
    <property type="component" value="Unassembled WGS sequence"/>
</dbReference>
<feature type="domain" description="Major facilitator superfamily (MFS) profile" evidence="10">
    <location>
        <begin position="23"/>
        <end position="468"/>
    </location>
</feature>
<keyword evidence="3 8" id="KW-0813">Transport</keyword>
<keyword evidence="6 9" id="KW-0472">Membrane</keyword>
<feature type="transmembrane region" description="Helical" evidence="9">
    <location>
        <begin position="158"/>
        <end position="180"/>
    </location>
</feature>
<evidence type="ECO:0000313" key="12">
    <source>
        <dbReference type="Proteomes" id="UP000275078"/>
    </source>
</evidence>
<dbReference type="PROSITE" id="PS00217">
    <property type="entry name" value="SUGAR_TRANSPORT_2"/>
    <property type="match status" value="1"/>
</dbReference>
<gene>
    <name evidence="11" type="ORF">BJ508DRAFT_205106</name>
</gene>
<keyword evidence="12" id="KW-1185">Reference proteome</keyword>
<dbReference type="Gene3D" id="1.20.1250.20">
    <property type="entry name" value="MFS general substrate transporter like domains"/>
    <property type="match status" value="1"/>
</dbReference>
<evidence type="ECO:0000256" key="2">
    <source>
        <dbReference type="ARBA" id="ARBA00010992"/>
    </source>
</evidence>
<evidence type="ECO:0000256" key="8">
    <source>
        <dbReference type="RuleBase" id="RU003346"/>
    </source>
</evidence>
<dbReference type="InterPro" id="IPR036259">
    <property type="entry name" value="MFS_trans_sf"/>
</dbReference>
<dbReference type="PRINTS" id="PR00171">
    <property type="entry name" value="SUGRTRNSPORT"/>
</dbReference>
<dbReference type="PROSITE" id="PS50850">
    <property type="entry name" value="MFS"/>
    <property type="match status" value="1"/>
</dbReference>
<dbReference type="SUPFAM" id="SSF103473">
    <property type="entry name" value="MFS general substrate transporter"/>
    <property type="match status" value="1"/>
</dbReference>
<dbReference type="InterPro" id="IPR005829">
    <property type="entry name" value="Sugar_transporter_CS"/>
</dbReference>
<evidence type="ECO:0000256" key="6">
    <source>
        <dbReference type="ARBA" id="ARBA00023136"/>
    </source>
</evidence>
<feature type="transmembrane region" description="Helical" evidence="9">
    <location>
        <begin position="12"/>
        <end position="36"/>
    </location>
</feature>
<feature type="transmembrane region" description="Helical" evidence="9">
    <location>
        <begin position="314"/>
        <end position="335"/>
    </location>
</feature>
<keyword evidence="5 9" id="KW-1133">Transmembrane helix</keyword>
<dbReference type="PROSITE" id="PS00216">
    <property type="entry name" value="SUGAR_TRANSPORT_1"/>
    <property type="match status" value="2"/>
</dbReference>
<dbReference type="InterPro" id="IPR050360">
    <property type="entry name" value="MFS_Sugar_Transporters"/>
</dbReference>
<dbReference type="CDD" id="cd17356">
    <property type="entry name" value="MFS_HXT"/>
    <property type="match status" value="1"/>
</dbReference>
<dbReference type="InterPro" id="IPR005828">
    <property type="entry name" value="MFS_sugar_transport-like"/>
</dbReference>
<feature type="transmembrane region" description="Helical" evidence="9">
    <location>
        <begin position="192"/>
        <end position="211"/>
    </location>
</feature>
<dbReference type="EMBL" id="ML119653">
    <property type="protein sequence ID" value="RPA85508.1"/>
    <property type="molecule type" value="Genomic_DNA"/>
</dbReference>
<dbReference type="InterPro" id="IPR020846">
    <property type="entry name" value="MFS_dom"/>
</dbReference>
<feature type="transmembrane region" description="Helical" evidence="9">
    <location>
        <begin position="100"/>
        <end position="119"/>
    </location>
</feature>
<dbReference type="FunFam" id="1.20.1250.20:FF:000115">
    <property type="entry name" value="High-affinity glucose transporter"/>
    <property type="match status" value="1"/>
</dbReference>
<evidence type="ECO:0000256" key="4">
    <source>
        <dbReference type="ARBA" id="ARBA00022692"/>
    </source>
</evidence>
<evidence type="ECO:0000256" key="7">
    <source>
        <dbReference type="ARBA" id="ARBA00023180"/>
    </source>
</evidence>
<dbReference type="PANTHER" id="PTHR48022:SF17">
    <property type="entry name" value="HEXOSE TRANSPORTER"/>
    <property type="match status" value="1"/>
</dbReference>
<comment type="subcellular location">
    <subcellularLocation>
        <location evidence="1">Membrane</location>
        <topology evidence="1">Multi-pass membrane protein</topology>
    </subcellularLocation>
</comment>
<feature type="transmembrane region" description="Helical" evidence="9">
    <location>
        <begin position="446"/>
        <end position="465"/>
    </location>
</feature>
<evidence type="ECO:0000256" key="1">
    <source>
        <dbReference type="ARBA" id="ARBA00004141"/>
    </source>
</evidence>
<protein>
    <submittedName>
        <fullName evidence="11">General substrate transporter</fullName>
    </submittedName>
</protein>
<dbReference type="GO" id="GO:0010255">
    <property type="term" value="P:glucose mediated signaling pathway"/>
    <property type="evidence" value="ECO:0007669"/>
    <property type="project" value="UniProtKB-ARBA"/>
</dbReference>
<dbReference type="STRING" id="1160509.A0A3N4ILC7"/>
<feature type="transmembrane region" description="Helical" evidence="9">
    <location>
        <begin position="73"/>
        <end position="93"/>
    </location>
</feature>
<evidence type="ECO:0000313" key="11">
    <source>
        <dbReference type="EMBL" id="RPA85508.1"/>
    </source>
</evidence>
<dbReference type="PANTHER" id="PTHR48022">
    <property type="entry name" value="PLASTIDIC GLUCOSE TRANSPORTER 4"/>
    <property type="match status" value="1"/>
</dbReference>
<dbReference type="GO" id="GO:0005351">
    <property type="term" value="F:carbohydrate:proton symporter activity"/>
    <property type="evidence" value="ECO:0007669"/>
    <property type="project" value="TreeGrafter"/>
</dbReference>
<accession>A0A3N4ILC7</accession>